<name>A0AAD8GUK3_9APIA</name>
<evidence type="ECO:0000313" key="3">
    <source>
        <dbReference type="EMBL" id="KAK1354597.1"/>
    </source>
</evidence>
<dbReference type="EMBL" id="JAUIZM010000011">
    <property type="protein sequence ID" value="KAK1354597.1"/>
    <property type="molecule type" value="Genomic_DNA"/>
</dbReference>
<feature type="transmembrane region" description="Helical" evidence="1">
    <location>
        <begin position="50"/>
        <end position="75"/>
    </location>
</feature>
<dbReference type="Pfam" id="PF00561">
    <property type="entry name" value="Abhydrolase_1"/>
    <property type="match status" value="1"/>
</dbReference>
<dbReference type="PANTHER" id="PTHR45763">
    <property type="entry name" value="HYDROLASE, ALPHA/BETA FOLD FAMILY PROTEIN, EXPRESSED-RELATED"/>
    <property type="match status" value="1"/>
</dbReference>
<dbReference type="Proteomes" id="UP001237642">
    <property type="component" value="Unassembled WGS sequence"/>
</dbReference>
<reference evidence="3" key="2">
    <citation type="submission" date="2023-05" db="EMBL/GenBank/DDBJ databases">
        <authorList>
            <person name="Schelkunov M.I."/>
        </authorList>
    </citation>
    <scope>NUCLEOTIDE SEQUENCE</scope>
    <source>
        <strain evidence="3">Hsosn_3</strain>
        <tissue evidence="3">Leaf</tissue>
    </source>
</reference>
<protein>
    <submittedName>
        <fullName evidence="3">Alpha/beta-Hydrolases superfamily protein</fullName>
    </submittedName>
</protein>
<proteinExistence type="predicted"/>
<dbReference type="FunFam" id="3.40.50.1820:FF:000270">
    <property type="entry name" value="Alpha/beta-Hydrolases superfamily protein"/>
    <property type="match status" value="1"/>
</dbReference>
<organism evidence="3 4">
    <name type="scientific">Heracleum sosnowskyi</name>
    <dbReference type="NCBI Taxonomy" id="360622"/>
    <lineage>
        <taxon>Eukaryota</taxon>
        <taxon>Viridiplantae</taxon>
        <taxon>Streptophyta</taxon>
        <taxon>Embryophyta</taxon>
        <taxon>Tracheophyta</taxon>
        <taxon>Spermatophyta</taxon>
        <taxon>Magnoliopsida</taxon>
        <taxon>eudicotyledons</taxon>
        <taxon>Gunneridae</taxon>
        <taxon>Pentapetalae</taxon>
        <taxon>asterids</taxon>
        <taxon>campanulids</taxon>
        <taxon>Apiales</taxon>
        <taxon>Apiaceae</taxon>
        <taxon>Apioideae</taxon>
        <taxon>apioid superclade</taxon>
        <taxon>Tordylieae</taxon>
        <taxon>Tordyliinae</taxon>
        <taxon>Heracleum</taxon>
    </lineage>
</organism>
<comment type="caution">
    <text evidence="3">The sequence shown here is derived from an EMBL/GenBank/DDBJ whole genome shotgun (WGS) entry which is preliminary data.</text>
</comment>
<evidence type="ECO:0000259" key="2">
    <source>
        <dbReference type="Pfam" id="PF00561"/>
    </source>
</evidence>
<keyword evidence="1" id="KW-0812">Transmembrane</keyword>
<sequence length="400" mass="44778">MDGFELDTSPIYYKTSTPDTTSAISCFGQDSHQLVDTDNSTGTPTPPSCVFLKFVVMTVKVAAAVVVCLIGWAYVAILKPPPTKVCGTPGGPPVTSPRVRLSDGRHLAYKEAGVPKEDAKYKVIIMHGYAGSKDFNLICSQELIDDLKIYILSFDRAGYGESDPHPKRSVKSEAFDIQELADVLQIGNKFYVIGISMGGYSAWSCLKYIPHRLAGAALVVPVANCWWPSVPPTLSKETLSSLPLQDQWAVRVAHYTPWLFYWWLTQKWFPSFSILEPNSPLFSGSDAKTFEKLMTIRGPLQDVSQKTRQQGDYESLVRDLITVFGKWEFDPTEVANPFPNNEGSVHIWQGLEDKIIPYKLNRHISEKLPWVRYHEIADIGHLLPFKGNYSDVIMRELVVG</sequence>
<dbReference type="GO" id="GO:0016787">
    <property type="term" value="F:hydrolase activity"/>
    <property type="evidence" value="ECO:0007669"/>
    <property type="project" value="UniProtKB-ARBA"/>
</dbReference>
<feature type="domain" description="AB hydrolase-1" evidence="2">
    <location>
        <begin position="123"/>
        <end position="385"/>
    </location>
</feature>
<dbReference type="SUPFAM" id="SSF53474">
    <property type="entry name" value="alpha/beta-Hydrolases"/>
    <property type="match status" value="1"/>
</dbReference>
<dbReference type="AlphaFoldDB" id="A0AAD8GUK3"/>
<reference evidence="3" key="1">
    <citation type="submission" date="2023-02" db="EMBL/GenBank/DDBJ databases">
        <title>Genome of toxic invasive species Heracleum sosnowskyi carries increased number of genes despite the absence of recent whole-genome duplications.</title>
        <authorList>
            <person name="Schelkunov M."/>
            <person name="Shtratnikova V."/>
            <person name="Makarenko M."/>
            <person name="Klepikova A."/>
            <person name="Omelchenko D."/>
            <person name="Novikova G."/>
            <person name="Obukhova E."/>
            <person name="Bogdanov V."/>
            <person name="Penin A."/>
            <person name="Logacheva M."/>
        </authorList>
    </citation>
    <scope>NUCLEOTIDE SEQUENCE</scope>
    <source>
        <strain evidence="3">Hsosn_3</strain>
        <tissue evidence="3">Leaf</tissue>
    </source>
</reference>
<evidence type="ECO:0000313" key="4">
    <source>
        <dbReference type="Proteomes" id="UP001237642"/>
    </source>
</evidence>
<dbReference type="Gene3D" id="3.40.50.1820">
    <property type="entry name" value="alpha/beta hydrolase"/>
    <property type="match status" value="1"/>
</dbReference>
<keyword evidence="1" id="KW-0472">Membrane</keyword>
<keyword evidence="1" id="KW-1133">Transmembrane helix</keyword>
<evidence type="ECO:0000256" key="1">
    <source>
        <dbReference type="SAM" id="Phobius"/>
    </source>
</evidence>
<gene>
    <name evidence="3" type="ORF">POM88_047853</name>
</gene>
<keyword evidence="4" id="KW-1185">Reference proteome</keyword>
<dbReference type="InterPro" id="IPR029058">
    <property type="entry name" value="AB_hydrolase_fold"/>
</dbReference>
<dbReference type="InterPro" id="IPR000073">
    <property type="entry name" value="AB_hydrolase_1"/>
</dbReference>
<accession>A0AAD8GUK3</accession>
<dbReference type="PANTHER" id="PTHR45763:SF21">
    <property type="entry name" value="ALPHA_BETA-HYDROLASES SUPERFAMILY PROTEIN"/>
    <property type="match status" value="1"/>
</dbReference>